<reference evidence="2 3" key="1">
    <citation type="submission" date="2020-04" db="EMBL/GenBank/DDBJ databases">
        <authorList>
            <person name="Zhang R."/>
            <person name="Schippers A."/>
        </authorList>
    </citation>
    <scope>NUCLEOTIDE SEQUENCE [LARGE SCALE GENOMIC DNA]</scope>
    <source>
        <strain evidence="2 3">DSM 109850</strain>
    </source>
</reference>
<protein>
    <submittedName>
        <fullName evidence="2">MaoC family dehydratase</fullName>
    </submittedName>
</protein>
<name>A0A7Y0L5A4_9FIRM</name>
<dbReference type="Gene3D" id="3.10.129.10">
    <property type="entry name" value="Hotdog Thioesterase"/>
    <property type="match status" value="1"/>
</dbReference>
<feature type="domain" description="FAS1-like dehydratase" evidence="1">
    <location>
        <begin position="9"/>
        <end position="132"/>
    </location>
</feature>
<dbReference type="CDD" id="cd03441">
    <property type="entry name" value="R_hydratase_like"/>
    <property type="match status" value="1"/>
</dbReference>
<dbReference type="AlphaFoldDB" id="A0A7Y0L5A4"/>
<proteinExistence type="predicted"/>
<dbReference type="Proteomes" id="UP000533476">
    <property type="component" value="Unassembled WGS sequence"/>
</dbReference>
<comment type="caution">
    <text evidence="2">The sequence shown here is derived from an EMBL/GenBank/DDBJ whole genome shotgun (WGS) entry which is preliminary data.</text>
</comment>
<dbReference type="InterPro" id="IPR016709">
    <property type="entry name" value="HadA-like"/>
</dbReference>
<evidence type="ECO:0000313" key="3">
    <source>
        <dbReference type="Proteomes" id="UP000533476"/>
    </source>
</evidence>
<accession>A0A7Y0L5A4</accession>
<evidence type="ECO:0000259" key="1">
    <source>
        <dbReference type="Pfam" id="PF13452"/>
    </source>
</evidence>
<evidence type="ECO:0000313" key="2">
    <source>
        <dbReference type="EMBL" id="NMP23308.1"/>
    </source>
</evidence>
<dbReference type="SUPFAM" id="SSF54637">
    <property type="entry name" value="Thioesterase/thiol ester dehydrase-isomerase"/>
    <property type="match status" value="1"/>
</dbReference>
<dbReference type="RefSeq" id="WP_169100465.1">
    <property type="nucleotide sequence ID" value="NZ_JABBVZ010000047.1"/>
</dbReference>
<sequence>MWDYDPGRIGERSAPALHEIEKGAIRRFAEALGETNPVYFDEKAAQRAGYRSLVVPPTFYGTLGRNPIPGLQMPRAGVIHGEQEFVYGKAASAGDRIQVTGWLADVRKVQGSRGAMTLLTIMAEGVHEDGAMAFQSRSVLIISEGVE</sequence>
<dbReference type="InterPro" id="IPR029069">
    <property type="entry name" value="HotDog_dom_sf"/>
</dbReference>
<gene>
    <name evidence="2" type="ORF">HIJ39_13260</name>
</gene>
<dbReference type="Pfam" id="PF13452">
    <property type="entry name" value="FAS1_DH_region"/>
    <property type="match status" value="1"/>
</dbReference>
<dbReference type="EMBL" id="JABBVZ010000047">
    <property type="protein sequence ID" value="NMP23308.1"/>
    <property type="molecule type" value="Genomic_DNA"/>
</dbReference>
<keyword evidence="3" id="KW-1185">Reference proteome</keyword>
<organism evidence="2 3">
    <name type="scientific">Sulfobacillus harzensis</name>
    <dbReference type="NCBI Taxonomy" id="2729629"/>
    <lineage>
        <taxon>Bacteria</taxon>
        <taxon>Bacillati</taxon>
        <taxon>Bacillota</taxon>
        <taxon>Clostridia</taxon>
        <taxon>Eubacteriales</taxon>
        <taxon>Clostridiales Family XVII. Incertae Sedis</taxon>
        <taxon>Sulfobacillus</taxon>
    </lineage>
</organism>
<dbReference type="PIRSF" id="PIRSF018072">
    <property type="entry name" value="UCP018072"/>
    <property type="match status" value="1"/>
</dbReference>
<dbReference type="InterPro" id="IPR039569">
    <property type="entry name" value="FAS1-like_DH_region"/>
</dbReference>